<comment type="cofactor">
    <cofactor evidence="1">
        <name>pyridoxal 5'-phosphate</name>
        <dbReference type="ChEBI" id="CHEBI:597326"/>
    </cofactor>
</comment>
<reference evidence="9" key="1">
    <citation type="submission" date="2016-11" db="EMBL/GenBank/DDBJ databases">
        <authorList>
            <person name="Varghese N."/>
            <person name="Submissions S."/>
        </authorList>
    </citation>
    <scope>NUCLEOTIDE SEQUENCE [LARGE SCALE GENOMIC DNA]</scope>
    <source>
        <strain evidence="9">DSM 10349</strain>
    </source>
</reference>
<dbReference type="RefSeq" id="WP_238456822.1">
    <property type="nucleotide sequence ID" value="NZ_FRAR01000020.1"/>
</dbReference>
<dbReference type="Pfam" id="PF01276">
    <property type="entry name" value="OKR_DC_1"/>
    <property type="match status" value="1"/>
</dbReference>
<evidence type="ECO:0000313" key="8">
    <source>
        <dbReference type="EMBL" id="SHK68454.1"/>
    </source>
</evidence>
<sequence length="490" mass="53711">MSQKTPIIDALEKYSNDRTIRFHMPGHKGSKTANSKAMSLLGSQAFAADVTNVPGMDDLHQPHGVIRESQDLAAATFGADKTYFLINGSSCGLQALVMATCNPGEKILVPRNIHRSILSGIILSGAIPVFFLPEYDYEYGIPLGISPESIENCLKVHQDARAVLVVYPTYQGVASDIEAIARIVHKYNIPLLVDEAHGPHFGFHEALPKTALEAGADASVHGTHKMLTSFTQASMLHVKGKRINRQRLEATLKILQSTSTSYLLLASLDGARAQMDCQGREFVQQAIDTAMLLRGEIKKLSNYQVLGEELLGKPGVFAIDPTKINIGLNKLMISGLWAEQWLRKTYHIQVEMADIFNLLLLVTSGNTASEASYLLQALGKLSDYVESNNELTKAYSDIRGINPFPYIPELAMSPREAFLGSATPLSLDEAEGAIGAEVITCYPPGIPVICPGERFTSEIIRYLKAMKELGIHFQGCYDTELETVLIIKDY</sequence>
<dbReference type="AlphaFoldDB" id="A0A1M6UGV7"/>
<dbReference type="SUPFAM" id="SSF53383">
    <property type="entry name" value="PLP-dependent transferases"/>
    <property type="match status" value="1"/>
</dbReference>
<dbReference type="InterPro" id="IPR008286">
    <property type="entry name" value="Prn/Lys/Arg_de-COase_C"/>
</dbReference>
<proteinExistence type="inferred from homology"/>
<dbReference type="InterPro" id="IPR036633">
    <property type="entry name" value="Prn/Lys/Arg_de-COase_C_sf"/>
</dbReference>
<dbReference type="GO" id="GO:0016831">
    <property type="term" value="F:carboxy-lyase activity"/>
    <property type="evidence" value="ECO:0007669"/>
    <property type="project" value="UniProtKB-KW"/>
</dbReference>
<dbReference type="PANTHER" id="PTHR43277">
    <property type="entry name" value="ARGININE DECARBOXYLASE"/>
    <property type="match status" value="1"/>
</dbReference>
<evidence type="ECO:0000256" key="2">
    <source>
        <dbReference type="ARBA" id="ARBA00010671"/>
    </source>
</evidence>
<dbReference type="InterPro" id="IPR015424">
    <property type="entry name" value="PyrdxlP-dep_Trfase"/>
</dbReference>
<dbReference type="PANTHER" id="PTHR43277:SF4">
    <property type="entry name" value="ARGININE DECARBOXYLASE"/>
    <property type="match status" value="1"/>
</dbReference>
<protein>
    <submittedName>
        <fullName evidence="8">Arginine decarboxylase</fullName>
    </submittedName>
</protein>
<keyword evidence="3" id="KW-0210">Decarboxylase</keyword>
<name>A0A1M6UGV7_9FIRM</name>
<organism evidence="8 9">
    <name type="scientific">Desulforamulus aeronauticus DSM 10349</name>
    <dbReference type="NCBI Taxonomy" id="1121421"/>
    <lineage>
        <taxon>Bacteria</taxon>
        <taxon>Bacillati</taxon>
        <taxon>Bacillota</taxon>
        <taxon>Clostridia</taxon>
        <taxon>Eubacteriales</taxon>
        <taxon>Peptococcaceae</taxon>
        <taxon>Desulforamulus</taxon>
    </lineage>
</organism>
<gene>
    <name evidence="8" type="ORF">SAMN02745123_02754</name>
</gene>
<dbReference type="InterPro" id="IPR015421">
    <property type="entry name" value="PyrdxlP-dep_Trfase_major"/>
</dbReference>
<dbReference type="Proteomes" id="UP000183997">
    <property type="component" value="Unassembled WGS sequence"/>
</dbReference>
<evidence type="ECO:0000256" key="3">
    <source>
        <dbReference type="ARBA" id="ARBA00022793"/>
    </source>
</evidence>
<evidence type="ECO:0000256" key="1">
    <source>
        <dbReference type="ARBA" id="ARBA00001933"/>
    </source>
</evidence>
<dbReference type="SUPFAM" id="SSF55904">
    <property type="entry name" value="Ornithine decarboxylase C-terminal domain"/>
    <property type="match status" value="1"/>
</dbReference>
<keyword evidence="4" id="KW-0663">Pyridoxal phosphate</keyword>
<dbReference type="Gene3D" id="3.90.100.10">
    <property type="entry name" value="Orn/Lys/Arg decarboxylase, C-terminal domain"/>
    <property type="match status" value="1"/>
</dbReference>
<dbReference type="EMBL" id="FRAR01000020">
    <property type="protein sequence ID" value="SHK68454.1"/>
    <property type="molecule type" value="Genomic_DNA"/>
</dbReference>
<dbReference type="InterPro" id="IPR000310">
    <property type="entry name" value="Orn/Lys/Arg_deCO2ase_major_dom"/>
</dbReference>
<dbReference type="Gene3D" id="3.40.640.10">
    <property type="entry name" value="Type I PLP-dependent aspartate aminotransferase-like (Major domain)"/>
    <property type="match status" value="1"/>
</dbReference>
<accession>A0A1M6UGV7</accession>
<evidence type="ECO:0000256" key="4">
    <source>
        <dbReference type="ARBA" id="ARBA00022898"/>
    </source>
</evidence>
<dbReference type="CDD" id="cd00615">
    <property type="entry name" value="Orn_deC_like"/>
    <property type="match status" value="1"/>
</dbReference>
<evidence type="ECO:0000259" key="6">
    <source>
        <dbReference type="Pfam" id="PF01276"/>
    </source>
</evidence>
<dbReference type="STRING" id="1121421.SAMN02745123_02754"/>
<evidence type="ECO:0000256" key="5">
    <source>
        <dbReference type="ARBA" id="ARBA00023239"/>
    </source>
</evidence>
<dbReference type="Pfam" id="PF03711">
    <property type="entry name" value="OKR_DC_1_C"/>
    <property type="match status" value="1"/>
</dbReference>
<comment type="similarity">
    <text evidence="2">Belongs to the Orn/Lys/Arg decarboxylase class-I family.</text>
</comment>
<evidence type="ECO:0000313" key="9">
    <source>
        <dbReference type="Proteomes" id="UP000183997"/>
    </source>
</evidence>
<keyword evidence="9" id="KW-1185">Reference proteome</keyword>
<feature type="domain" description="Orn/Lys/Arg decarboxylases family 1 pyridoxal-P attachment site" evidence="6">
    <location>
        <begin position="5"/>
        <end position="367"/>
    </location>
</feature>
<evidence type="ECO:0000259" key="7">
    <source>
        <dbReference type="Pfam" id="PF03711"/>
    </source>
</evidence>
<feature type="domain" description="Orn/Lys/Arg decarboxylase C-terminal" evidence="7">
    <location>
        <begin position="407"/>
        <end position="481"/>
    </location>
</feature>
<dbReference type="InterPro" id="IPR052357">
    <property type="entry name" value="Orn_Lys_Arg_decarboxylase-I"/>
</dbReference>
<keyword evidence="5" id="KW-0456">Lyase</keyword>